<organism evidence="3 4">
    <name type="scientific">Methylobacterium goesingense</name>
    <dbReference type="NCBI Taxonomy" id="243690"/>
    <lineage>
        <taxon>Bacteria</taxon>
        <taxon>Pseudomonadati</taxon>
        <taxon>Pseudomonadota</taxon>
        <taxon>Alphaproteobacteria</taxon>
        <taxon>Hyphomicrobiales</taxon>
        <taxon>Methylobacteriaceae</taxon>
        <taxon>Methylobacterium</taxon>
    </lineage>
</organism>
<keyword evidence="1" id="KW-0732">Signal</keyword>
<evidence type="ECO:0000313" key="4">
    <source>
        <dbReference type="Proteomes" id="UP001549145"/>
    </source>
</evidence>
<feature type="signal peptide" evidence="1">
    <location>
        <begin position="1"/>
        <end position="28"/>
    </location>
</feature>
<name>A0ABV2L6Q5_9HYPH</name>
<evidence type="ECO:0000313" key="3">
    <source>
        <dbReference type="EMBL" id="MET3693518.1"/>
    </source>
</evidence>
<dbReference type="PROSITE" id="PS00018">
    <property type="entry name" value="EF_HAND_1"/>
    <property type="match status" value="1"/>
</dbReference>
<feature type="chain" id="PRO_5045178430" evidence="1">
    <location>
        <begin position="29"/>
        <end position="227"/>
    </location>
</feature>
<dbReference type="RefSeq" id="WP_238280978.1">
    <property type="nucleotide sequence ID" value="NZ_BPQL01000108.1"/>
</dbReference>
<dbReference type="Proteomes" id="UP001549145">
    <property type="component" value="Unassembled WGS sequence"/>
</dbReference>
<dbReference type="EMBL" id="JBEPMM010000008">
    <property type="protein sequence ID" value="MET3693518.1"/>
    <property type="molecule type" value="Genomic_DNA"/>
</dbReference>
<accession>A0ABV2L6Q5</accession>
<keyword evidence="4" id="KW-1185">Reference proteome</keyword>
<dbReference type="InterPro" id="IPR010412">
    <property type="entry name" value="DUF1007"/>
</dbReference>
<sequence length="227" mass="23724">MPIASPHRLLNLLAPTLAVALLASPARAHPHVWVTTKAEIAYGEGGRVTGIRHAWTFDASYSAFVTQGLDKNGDGRLTPDELAGLAAENTGNLAEFGYFTKLKVAGKEQAFADPAEPRMTMDGDKLTLSFLLPLKAPVAQGRGVTAVEVYDPTFFVSFALAEGADAARLTGAPSGCAATLTRPKGDPGADGKTADAKPGMSEAFFEALTSASNYGLQFANRILVACP</sequence>
<evidence type="ECO:0000259" key="2">
    <source>
        <dbReference type="PROSITE" id="PS50222"/>
    </source>
</evidence>
<dbReference type="PROSITE" id="PS50222">
    <property type="entry name" value="EF_HAND_2"/>
    <property type="match status" value="1"/>
</dbReference>
<evidence type="ECO:0000256" key="1">
    <source>
        <dbReference type="SAM" id="SignalP"/>
    </source>
</evidence>
<dbReference type="Pfam" id="PF06226">
    <property type="entry name" value="DUF1007"/>
    <property type="match status" value="1"/>
</dbReference>
<comment type="caution">
    <text evidence="3">The sequence shown here is derived from an EMBL/GenBank/DDBJ whole genome shotgun (WGS) entry which is preliminary data.</text>
</comment>
<dbReference type="InterPro" id="IPR018247">
    <property type="entry name" value="EF_Hand_1_Ca_BS"/>
</dbReference>
<proteinExistence type="predicted"/>
<protein>
    <submittedName>
        <fullName evidence="3">ABC-type uncharacterized transport system substrate-binding protein</fullName>
    </submittedName>
</protein>
<dbReference type="InterPro" id="IPR002048">
    <property type="entry name" value="EF_hand_dom"/>
</dbReference>
<feature type="domain" description="EF-hand" evidence="2">
    <location>
        <begin position="69"/>
        <end position="92"/>
    </location>
</feature>
<gene>
    <name evidence="3" type="ORF">ABID43_003068</name>
</gene>
<reference evidence="3 4" key="1">
    <citation type="submission" date="2024-06" db="EMBL/GenBank/DDBJ databases">
        <title>Genomic Encyclopedia of Type Strains, Phase IV (KMG-IV): sequencing the most valuable type-strain genomes for metagenomic binning, comparative biology and taxonomic classification.</title>
        <authorList>
            <person name="Goeker M."/>
        </authorList>
    </citation>
    <scope>NUCLEOTIDE SEQUENCE [LARGE SCALE GENOMIC DNA]</scope>
    <source>
        <strain evidence="3 4">DSM 21331</strain>
    </source>
</reference>